<evidence type="ECO:0000313" key="1">
    <source>
        <dbReference type="EMBL" id="CAI5725256.1"/>
    </source>
</evidence>
<dbReference type="AlphaFoldDB" id="A0AAV0TQ23"/>
<name>A0AAV0TQ23_9STRA</name>
<reference evidence="1" key="1">
    <citation type="submission" date="2022-12" db="EMBL/GenBank/DDBJ databases">
        <authorList>
            <person name="Webb A."/>
        </authorList>
    </citation>
    <scope>NUCLEOTIDE SEQUENCE</scope>
    <source>
        <strain evidence="1">Pd1</strain>
    </source>
</reference>
<dbReference type="Proteomes" id="UP001162029">
    <property type="component" value="Unassembled WGS sequence"/>
</dbReference>
<comment type="caution">
    <text evidence="1">The sequence shown here is derived from an EMBL/GenBank/DDBJ whole genome shotgun (WGS) entry which is preliminary data.</text>
</comment>
<dbReference type="EMBL" id="CANTFM010000564">
    <property type="protein sequence ID" value="CAI5725256.1"/>
    <property type="molecule type" value="Genomic_DNA"/>
</dbReference>
<accession>A0AAV0TQ23</accession>
<proteinExistence type="predicted"/>
<evidence type="ECO:0000313" key="2">
    <source>
        <dbReference type="Proteomes" id="UP001162029"/>
    </source>
</evidence>
<organism evidence="1 2">
    <name type="scientific">Peronospora destructor</name>
    <dbReference type="NCBI Taxonomy" id="86335"/>
    <lineage>
        <taxon>Eukaryota</taxon>
        <taxon>Sar</taxon>
        <taxon>Stramenopiles</taxon>
        <taxon>Oomycota</taxon>
        <taxon>Peronosporomycetes</taxon>
        <taxon>Peronosporales</taxon>
        <taxon>Peronosporaceae</taxon>
        <taxon>Peronospora</taxon>
    </lineage>
</organism>
<protein>
    <submittedName>
        <fullName evidence="1">Uncharacterized protein</fullName>
    </submittedName>
</protein>
<sequence length="171" mass="18740">MSKLNPNAGEWVPTFSAPVAVALPIKSSPSLVKEEKALYNTDTTLIIKKVPITAANKCSTPINRATESGRALPLDENGDLLSNEGYAPVQDRFIYSKEYLLAFQTIGDHVIKDIPEVVRNLTPLKKIGDKVKGRIVYTMAELLQFRPLYEMMPEDFTSADTIGAGAGNGRE</sequence>
<keyword evidence="2" id="KW-1185">Reference proteome</keyword>
<gene>
    <name evidence="1" type="ORF">PDE001_LOCUS3310</name>
</gene>